<dbReference type="PRINTS" id="PR00598">
    <property type="entry name" value="HTHMARR"/>
</dbReference>
<evidence type="ECO:0000313" key="6">
    <source>
        <dbReference type="Proteomes" id="UP000064525"/>
    </source>
</evidence>
<dbReference type="InterPro" id="IPR000835">
    <property type="entry name" value="HTH_MarR-typ"/>
</dbReference>
<evidence type="ECO:0000256" key="3">
    <source>
        <dbReference type="ARBA" id="ARBA00023163"/>
    </source>
</evidence>
<dbReference type="InterPro" id="IPR036388">
    <property type="entry name" value="WH-like_DNA-bd_sf"/>
</dbReference>
<keyword evidence="1" id="KW-0805">Transcription regulation</keyword>
<keyword evidence="2" id="KW-0238">DNA-binding</keyword>
<dbReference type="SUPFAM" id="SSF46785">
    <property type="entry name" value="Winged helix' DNA-binding domain"/>
    <property type="match status" value="1"/>
</dbReference>
<dbReference type="RefSeq" id="WP_231944748.1">
    <property type="nucleotide sequence ID" value="NZ_CAMTKE010000003.1"/>
</dbReference>
<dbReference type="EMBL" id="LN907858">
    <property type="protein sequence ID" value="CUU40404.1"/>
    <property type="molecule type" value="Genomic_DNA"/>
</dbReference>
<reference evidence="6" key="1">
    <citation type="submission" date="2015-11" db="EMBL/GenBank/DDBJ databases">
        <authorList>
            <person name="Anvar S.Y."/>
        </authorList>
    </citation>
    <scope>NUCLEOTIDE SEQUENCE [LARGE SCALE GENOMIC DNA]</scope>
</reference>
<organism evidence="5 6">
    <name type="scientific">Helicobacter typhlonius</name>
    <dbReference type="NCBI Taxonomy" id="76936"/>
    <lineage>
        <taxon>Bacteria</taxon>
        <taxon>Pseudomonadati</taxon>
        <taxon>Campylobacterota</taxon>
        <taxon>Epsilonproteobacteria</taxon>
        <taxon>Campylobacterales</taxon>
        <taxon>Helicobacteraceae</taxon>
        <taxon>Helicobacter</taxon>
    </lineage>
</organism>
<dbReference type="GO" id="GO:0003700">
    <property type="term" value="F:DNA-binding transcription factor activity"/>
    <property type="evidence" value="ECO:0007669"/>
    <property type="project" value="InterPro"/>
</dbReference>
<gene>
    <name evidence="5" type="ORF">BN2458_PEG1521</name>
</gene>
<evidence type="ECO:0000256" key="2">
    <source>
        <dbReference type="ARBA" id="ARBA00023125"/>
    </source>
</evidence>
<accession>A0A0S4PYA9</accession>
<proteinExistence type="predicted"/>
<dbReference type="PROSITE" id="PS50995">
    <property type="entry name" value="HTH_MARR_2"/>
    <property type="match status" value="1"/>
</dbReference>
<dbReference type="GeneID" id="78151693"/>
<feature type="domain" description="HTH marR-type" evidence="4">
    <location>
        <begin position="1"/>
        <end position="133"/>
    </location>
</feature>
<keyword evidence="3" id="KW-0804">Transcription</keyword>
<sequence length="146" mass="17002">MQHSIWYQIGKTEKYMHMFFIDNLKMYNLTFEQGVILFIIEEDSQVCITQIATKLNKNKATISREVNSLVKKGFCIKNQPNNRRDISLLLTENGQKALSFMKSAIKQIDQEILKSCTQQEIDIFFNILTRMQSIFESRFKGGGGDY</sequence>
<dbReference type="PANTHER" id="PTHR42756">
    <property type="entry name" value="TRANSCRIPTIONAL REGULATOR, MARR"/>
    <property type="match status" value="1"/>
</dbReference>
<dbReference type="PANTHER" id="PTHR42756:SF1">
    <property type="entry name" value="TRANSCRIPTIONAL REPRESSOR OF EMRAB OPERON"/>
    <property type="match status" value="1"/>
</dbReference>
<dbReference type="Pfam" id="PF01047">
    <property type="entry name" value="MarR"/>
    <property type="match status" value="1"/>
</dbReference>
<dbReference type="Proteomes" id="UP000064525">
    <property type="component" value="Chromosome I"/>
</dbReference>
<dbReference type="InterPro" id="IPR036390">
    <property type="entry name" value="WH_DNA-bd_sf"/>
</dbReference>
<evidence type="ECO:0000313" key="5">
    <source>
        <dbReference type="EMBL" id="CUU40404.1"/>
    </source>
</evidence>
<evidence type="ECO:0000256" key="1">
    <source>
        <dbReference type="ARBA" id="ARBA00023015"/>
    </source>
</evidence>
<dbReference type="GO" id="GO:0003677">
    <property type="term" value="F:DNA binding"/>
    <property type="evidence" value="ECO:0007669"/>
    <property type="project" value="UniProtKB-KW"/>
</dbReference>
<dbReference type="PATRIC" id="fig|76936.10.peg.1485"/>
<dbReference type="SMART" id="SM00347">
    <property type="entry name" value="HTH_MARR"/>
    <property type="match status" value="1"/>
</dbReference>
<dbReference type="Gene3D" id="1.10.10.10">
    <property type="entry name" value="Winged helix-like DNA-binding domain superfamily/Winged helix DNA-binding domain"/>
    <property type="match status" value="1"/>
</dbReference>
<dbReference type="AlphaFoldDB" id="A0A0S4PYA9"/>
<protein>
    <recommendedName>
        <fullName evidence="4">HTH marR-type domain-containing protein</fullName>
    </recommendedName>
</protein>
<evidence type="ECO:0000259" key="4">
    <source>
        <dbReference type="PROSITE" id="PS50995"/>
    </source>
</evidence>
<name>A0A0S4PYA9_9HELI</name>
<dbReference type="KEGG" id="hty:BN2458_PEG1521"/>